<accession>A0A0C2DZS5</accession>
<proteinExistence type="predicted"/>
<gene>
    <name evidence="1" type="ORF">ANCDUO_01102</name>
</gene>
<evidence type="ECO:0000313" key="2">
    <source>
        <dbReference type="Proteomes" id="UP000054047"/>
    </source>
</evidence>
<protein>
    <submittedName>
        <fullName evidence="1">Uncharacterized protein</fullName>
    </submittedName>
</protein>
<dbReference type="OrthoDB" id="5787775at2759"/>
<sequence>MQSKRLNILFRFKAGLRTLHEIGPELKRAISGNLETDFNFEDPEPQHRRTHSLFNNIVNRIAGARSPSDHGDRGLWQIALPAAAVKPGEEPGLFCGLQHLLEL</sequence>
<name>A0A0C2DZS5_9BILA</name>
<evidence type="ECO:0000313" key="1">
    <source>
        <dbReference type="EMBL" id="KIH68557.1"/>
    </source>
</evidence>
<dbReference type="Proteomes" id="UP000054047">
    <property type="component" value="Unassembled WGS sequence"/>
</dbReference>
<keyword evidence="2" id="KW-1185">Reference proteome</keyword>
<dbReference type="AlphaFoldDB" id="A0A0C2DZS5"/>
<dbReference type="EMBL" id="KN726346">
    <property type="protein sequence ID" value="KIH68557.1"/>
    <property type="molecule type" value="Genomic_DNA"/>
</dbReference>
<reference evidence="1 2" key="1">
    <citation type="submission" date="2013-12" db="EMBL/GenBank/DDBJ databases">
        <title>Draft genome of the parsitic nematode Ancylostoma duodenale.</title>
        <authorList>
            <person name="Mitreva M."/>
        </authorList>
    </citation>
    <scope>NUCLEOTIDE SEQUENCE [LARGE SCALE GENOMIC DNA]</scope>
    <source>
        <strain evidence="1 2">Zhejiang</strain>
    </source>
</reference>
<organism evidence="1 2">
    <name type="scientific">Ancylostoma duodenale</name>
    <dbReference type="NCBI Taxonomy" id="51022"/>
    <lineage>
        <taxon>Eukaryota</taxon>
        <taxon>Metazoa</taxon>
        <taxon>Ecdysozoa</taxon>
        <taxon>Nematoda</taxon>
        <taxon>Chromadorea</taxon>
        <taxon>Rhabditida</taxon>
        <taxon>Rhabditina</taxon>
        <taxon>Rhabditomorpha</taxon>
        <taxon>Strongyloidea</taxon>
        <taxon>Ancylostomatidae</taxon>
        <taxon>Ancylostomatinae</taxon>
        <taxon>Ancylostoma</taxon>
    </lineage>
</organism>